<dbReference type="AlphaFoldDB" id="A0A4Z0YIM8"/>
<dbReference type="Proteomes" id="UP000297716">
    <property type="component" value="Unassembled WGS sequence"/>
</dbReference>
<dbReference type="OrthoDB" id="1735038at2759"/>
<proteinExistence type="predicted"/>
<dbReference type="InterPro" id="IPR029058">
    <property type="entry name" value="AB_hydrolase_fold"/>
</dbReference>
<gene>
    <name evidence="1" type="ORF">E0Z10_g9616</name>
</gene>
<organism evidence="1 2">
    <name type="scientific">Xylaria hypoxylon</name>
    <dbReference type="NCBI Taxonomy" id="37992"/>
    <lineage>
        <taxon>Eukaryota</taxon>
        <taxon>Fungi</taxon>
        <taxon>Dikarya</taxon>
        <taxon>Ascomycota</taxon>
        <taxon>Pezizomycotina</taxon>
        <taxon>Sordariomycetes</taxon>
        <taxon>Xylariomycetidae</taxon>
        <taxon>Xylariales</taxon>
        <taxon>Xylariaceae</taxon>
        <taxon>Xylaria</taxon>
    </lineage>
</organism>
<reference evidence="1 2" key="1">
    <citation type="submission" date="2019-03" db="EMBL/GenBank/DDBJ databases">
        <title>Draft genome sequence of Xylaria hypoxylon DSM 108379, a ubiquitous saprotrophic-parasitic fungi on hardwood.</title>
        <authorList>
            <person name="Buettner E."/>
            <person name="Leonhardt S."/>
            <person name="Gebauer A.M."/>
            <person name="Liers C."/>
            <person name="Hofrichter M."/>
            <person name="Kellner H."/>
        </authorList>
    </citation>
    <scope>NUCLEOTIDE SEQUENCE [LARGE SCALE GENOMIC DNA]</scope>
    <source>
        <strain evidence="1 2">DSM 108379</strain>
    </source>
</reference>
<evidence type="ECO:0000313" key="2">
    <source>
        <dbReference type="Proteomes" id="UP000297716"/>
    </source>
</evidence>
<keyword evidence="2" id="KW-1185">Reference proteome</keyword>
<protein>
    <submittedName>
        <fullName evidence="1">Uncharacterized protein</fullName>
    </submittedName>
</protein>
<name>A0A4Z0YIM8_9PEZI</name>
<sequence length="105" mass="11719">HSIPASPDFAKWNGYGDFGFKADRLLFVDGSADPWKDLCYHSDLAPQRAWDAQPAHLINGAGHVWDLRTLDDVDAEPQFVRAATKLEIRTVGAWLKEFSSSKFAS</sequence>
<accession>A0A4Z0YIM8</accession>
<feature type="non-terminal residue" evidence="1">
    <location>
        <position position="1"/>
    </location>
</feature>
<dbReference type="EMBL" id="SKBN01000312">
    <property type="protein sequence ID" value="TGJ79145.1"/>
    <property type="molecule type" value="Genomic_DNA"/>
</dbReference>
<evidence type="ECO:0000313" key="1">
    <source>
        <dbReference type="EMBL" id="TGJ79145.1"/>
    </source>
</evidence>
<comment type="caution">
    <text evidence="1">The sequence shown here is derived from an EMBL/GenBank/DDBJ whole genome shotgun (WGS) entry which is preliminary data.</text>
</comment>
<dbReference type="Gene3D" id="3.40.50.1820">
    <property type="entry name" value="alpha/beta hydrolase"/>
    <property type="match status" value="1"/>
</dbReference>